<dbReference type="EMBL" id="JAPQKS010000003">
    <property type="protein sequence ID" value="KAJ5239564.1"/>
    <property type="molecule type" value="Genomic_DNA"/>
</dbReference>
<dbReference type="RefSeq" id="XP_058336077.1">
    <property type="nucleotide sequence ID" value="XM_058470046.1"/>
</dbReference>
<feature type="transmembrane region" description="Helical" evidence="1">
    <location>
        <begin position="106"/>
        <end position="123"/>
    </location>
</feature>
<organism evidence="3 4">
    <name type="scientific">Penicillium chermesinum</name>
    <dbReference type="NCBI Taxonomy" id="63820"/>
    <lineage>
        <taxon>Eukaryota</taxon>
        <taxon>Fungi</taxon>
        <taxon>Dikarya</taxon>
        <taxon>Ascomycota</taxon>
        <taxon>Pezizomycotina</taxon>
        <taxon>Eurotiomycetes</taxon>
        <taxon>Eurotiomycetidae</taxon>
        <taxon>Eurotiales</taxon>
        <taxon>Aspergillaceae</taxon>
        <taxon>Penicillium</taxon>
    </lineage>
</organism>
<keyword evidence="4" id="KW-1185">Reference proteome</keyword>
<dbReference type="EMBL" id="JAPQKS010000001">
    <property type="protein sequence ID" value="KAJ5249298.1"/>
    <property type="molecule type" value="Genomic_DNA"/>
</dbReference>
<evidence type="ECO:0000256" key="1">
    <source>
        <dbReference type="SAM" id="Phobius"/>
    </source>
</evidence>
<comment type="caution">
    <text evidence="3">The sequence shown here is derived from an EMBL/GenBank/DDBJ whole genome shotgun (WGS) entry which is preliminary data.</text>
</comment>
<feature type="transmembrane region" description="Helical" evidence="1">
    <location>
        <begin position="15"/>
        <end position="41"/>
    </location>
</feature>
<sequence length="189" mass="21061">MAFTLPSAVTSPEGVYTAIILFIASVYLMYHFIIVIIHFLSSCSFFSNRIRPYILSQIIYARFNNHFLGVHSVSRSHVVLGTAYFLGTGICNVISVNTLAKASSRAAHLSLVNLAPMFIAGSYEFGARLLGISLHAYRSVHRIFGYVAFIEAVVHVVIMGCTRKISWSDHSDFYGLLVCLKDLSFLNHF</sequence>
<evidence type="ECO:0000313" key="2">
    <source>
        <dbReference type="EMBL" id="KAJ5239564.1"/>
    </source>
</evidence>
<keyword evidence="1" id="KW-0812">Transmembrane</keyword>
<dbReference type="GeneID" id="83197349"/>
<gene>
    <name evidence="3" type="ORF">N7468_000749</name>
    <name evidence="2" type="ORF">N7468_004183</name>
</gene>
<reference evidence="3" key="2">
    <citation type="journal article" date="2023" name="IMA Fungus">
        <title>Comparative genomic study of the Penicillium genus elucidates a diverse pangenome and 15 lateral gene transfer events.</title>
        <authorList>
            <person name="Petersen C."/>
            <person name="Sorensen T."/>
            <person name="Nielsen M.R."/>
            <person name="Sondergaard T.E."/>
            <person name="Sorensen J.L."/>
            <person name="Fitzpatrick D.A."/>
            <person name="Frisvad J.C."/>
            <person name="Nielsen K.L."/>
        </authorList>
    </citation>
    <scope>NUCLEOTIDE SEQUENCE</scope>
    <source>
        <strain evidence="3">IBT 19713</strain>
    </source>
</reference>
<dbReference type="OrthoDB" id="4494341at2759"/>
<feature type="transmembrane region" description="Helical" evidence="1">
    <location>
        <begin position="143"/>
        <end position="161"/>
    </location>
</feature>
<keyword evidence="1" id="KW-0472">Membrane</keyword>
<reference evidence="3" key="1">
    <citation type="submission" date="2022-11" db="EMBL/GenBank/DDBJ databases">
        <authorList>
            <person name="Petersen C."/>
        </authorList>
    </citation>
    <scope>NUCLEOTIDE SEQUENCE</scope>
    <source>
        <strain evidence="3">IBT 19713</strain>
    </source>
</reference>
<name>A0A9W9PKT9_9EURO</name>
<proteinExistence type="predicted"/>
<accession>A0A9W9PKT9</accession>
<keyword evidence="1" id="KW-1133">Transmembrane helix</keyword>
<evidence type="ECO:0000313" key="3">
    <source>
        <dbReference type="EMBL" id="KAJ5249298.1"/>
    </source>
</evidence>
<protein>
    <submittedName>
        <fullName evidence="3">Uncharacterized protein</fullName>
    </submittedName>
</protein>
<dbReference type="Proteomes" id="UP001150941">
    <property type="component" value="Unassembled WGS sequence"/>
</dbReference>
<dbReference type="AlphaFoldDB" id="A0A9W9PKT9"/>
<evidence type="ECO:0000313" key="4">
    <source>
        <dbReference type="Proteomes" id="UP001150941"/>
    </source>
</evidence>